<accession>A0A8J5XT27</accession>
<gene>
    <name evidence="5" type="ORF">KFE25_007034</name>
</gene>
<dbReference type="InterPro" id="IPR002893">
    <property type="entry name" value="Znf_MYND"/>
</dbReference>
<keyword evidence="2" id="KW-0863">Zinc-finger</keyword>
<dbReference type="PANTHER" id="PTHR12197">
    <property type="entry name" value="HISTONE-LYSINE N-METHYLTRANSFERASE SMYD"/>
    <property type="match status" value="1"/>
</dbReference>
<feature type="domain" description="SET" evidence="4">
    <location>
        <begin position="27"/>
        <end position="314"/>
    </location>
</feature>
<dbReference type="GO" id="GO:0008270">
    <property type="term" value="F:zinc ion binding"/>
    <property type="evidence" value="ECO:0007669"/>
    <property type="project" value="UniProtKB-KW"/>
</dbReference>
<sequence length="415" mass="43580">MRDAAAARDAPASFASAVDGYLRGQGAPVRMVFAEGRGYGLVTTRALVAGDCVLVETPLACTTTYAARARVCARCLLAASQAGSGEWALACKRCHHVRFCSAHCACAARAAHDGVECAALCALARAEAAGEVPTEALDLVVSTIRILADRANGHVSRPYPAATDELSYWSYAHRLQSVRRTKRTGEHIRQAVVASLRLLPPSARVPPAELFDVLNRHQCNAYGVTGARGEERALCSFAGAFHLLNHSCAPNCVFDCVPLRGSVAPSTSHGDRALSVADAPLAASRDDERNGPPLFGIFALYALPAGAELLHSYAKSTDGPAARRQYLLDHYAFECACIRCEVEAAGDVDLSLDALRCAAPECGTGLTIPVLTVSAIGDGDDGTALAAGARTRRVRCVHCGRDGAAGATLIDPMRP</sequence>
<proteinExistence type="predicted"/>
<dbReference type="PROSITE" id="PS01360">
    <property type="entry name" value="ZF_MYND_1"/>
    <property type="match status" value="1"/>
</dbReference>
<evidence type="ECO:0000313" key="5">
    <source>
        <dbReference type="EMBL" id="KAG8467982.1"/>
    </source>
</evidence>
<evidence type="ECO:0000313" key="6">
    <source>
        <dbReference type="Proteomes" id="UP000751190"/>
    </source>
</evidence>
<dbReference type="Gene3D" id="2.170.270.10">
    <property type="entry name" value="SET domain"/>
    <property type="match status" value="1"/>
</dbReference>
<dbReference type="InterPro" id="IPR001214">
    <property type="entry name" value="SET_dom"/>
</dbReference>
<dbReference type="EMBL" id="JAGTXO010000005">
    <property type="protein sequence ID" value="KAG8467982.1"/>
    <property type="molecule type" value="Genomic_DNA"/>
</dbReference>
<keyword evidence="1" id="KW-0479">Metal-binding</keyword>
<dbReference type="PROSITE" id="PS50280">
    <property type="entry name" value="SET"/>
    <property type="match status" value="1"/>
</dbReference>
<dbReference type="OMA" id="KENCAGT"/>
<dbReference type="SUPFAM" id="SSF82199">
    <property type="entry name" value="SET domain"/>
    <property type="match status" value="1"/>
</dbReference>
<keyword evidence="3" id="KW-0862">Zinc</keyword>
<protein>
    <recommendedName>
        <fullName evidence="4">SET domain-containing protein</fullName>
    </recommendedName>
</protein>
<evidence type="ECO:0000259" key="4">
    <source>
        <dbReference type="PROSITE" id="PS50280"/>
    </source>
</evidence>
<dbReference type="InterPro" id="IPR046341">
    <property type="entry name" value="SET_dom_sf"/>
</dbReference>
<dbReference type="AlphaFoldDB" id="A0A8J5XT27"/>
<evidence type="ECO:0000256" key="1">
    <source>
        <dbReference type="ARBA" id="ARBA00022723"/>
    </source>
</evidence>
<comment type="caution">
    <text evidence="5">The sequence shown here is derived from an EMBL/GenBank/DDBJ whole genome shotgun (WGS) entry which is preliminary data.</text>
</comment>
<dbReference type="InterPro" id="IPR050869">
    <property type="entry name" value="H3K4_H4K5_MeTrfase"/>
</dbReference>
<organism evidence="5 6">
    <name type="scientific">Diacronema lutheri</name>
    <name type="common">Unicellular marine alga</name>
    <name type="synonym">Monochrysis lutheri</name>
    <dbReference type="NCBI Taxonomy" id="2081491"/>
    <lineage>
        <taxon>Eukaryota</taxon>
        <taxon>Haptista</taxon>
        <taxon>Haptophyta</taxon>
        <taxon>Pavlovophyceae</taxon>
        <taxon>Pavlovales</taxon>
        <taxon>Pavlovaceae</taxon>
        <taxon>Diacronema</taxon>
    </lineage>
</organism>
<name>A0A8J5XT27_DIALT</name>
<dbReference type="Gene3D" id="6.10.140.2220">
    <property type="match status" value="1"/>
</dbReference>
<reference evidence="5" key="1">
    <citation type="submission" date="2021-05" db="EMBL/GenBank/DDBJ databases">
        <title>The genome of the haptophyte Pavlova lutheri (Diacronema luteri, Pavlovales) - a model for lipid biosynthesis in eukaryotic algae.</title>
        <authorList>
            <person name="Hulatt C.J."/>
            <person name="Posewitz M.C."/>
        </authorList>
    </citation>
    <scope>NUCLEOTIDE SEQUENCE</scope>
    <source>
        <strain evidence="5">NIVA-4/92</strain>
    </source>
</reference>
<dbReference type="OrthoDB" id="265717at2759"/>
<evidence type="ECO:0000256" key="3">
    <source>
        <dbReference type="ARBA" id="ARBA00022833"/>
    </source>
</evidence>
<dbReference type="Gene3D" id="1.10.220.160">
    <property type="match status" value="1"/>
</dbReference>
<dbReference type="Pfam" id="PF00856">
    <property type="entry name" value="SET"/>
    <property type="match status" value="1"/>
</dbReference>
<evidence type="ECO:0000256" key="2">
    <source>
        <dbReference type="ARBA" id="ARBA00022771"/>
    </source>
</evidence>
<dbReference type="Proteomes" id="UP000751190">
    <property type="component" value="Unassembled WGS sequence"/>
</dbReference>
<keyword evidence="6" id="KW-1185">Reference proteome</keyword>